<evidence type="ECO:0000313" key="7">
    <source>
        <dbReference type="Proteomes" id="UP001596380"/>
    </source>
</evidence>
<evidence type="ECO:0000313" key="6">
    <source>
        <dbReference type="EMBL" id="MFC6878209.1"/>
    </source>
</evidence>
<dbReference type="EMBL" id="JBHSXS010000001">
    <property type="protein sequence ID" value="MFC6878209.1"/>
    <property type="molecule type" value="Genomic_DNA"/>
</dbReference>
<keyword evidence="2 4" id="KW-0238">DNA-binding</keyword>
<keyword evidence="1" id="KW-0805">Transcription regulation</keyword>
<dbReference type="Pfam" id="PF00440">
    <property type="entry name" value="TetR_N"/>
    <property type="match status" value="1"/>
</dbReference>
<dbReference type="Proteomes" id="UP001596380">
    <property type="component" value="Unassembled WGS sequence"/>
</dbReference>
<evidence type="ECO:0000259" key="5">
    <source>
        <dbReference type="PROSITE" id="PS50977"/>
    </source>
</evidence>
<dbReference type="InterPro" id="IPR050109">
    <property type="entry name" value="HTH-type_TetR-like_transc_reg"/>
</dbReference>
<dbReference type="InterPro" id="IPR001647">
    <property type="entry name" value="HTH_TetR"/>
</dbReference>
<evidence type="ECO:0000256" key="4">
    <source>
        <dbReference type="PROSITE-ProRule" id="PRU00335"/>
    </source>
</evidence>
<feature type="DNA-binding region" description="H-T-H motif" evidence="4">
    <location>
        <begin position="22"/>
        <end position="41"/>
    </location>
</feature>
<dbReference type="RefSeq" id="WP_160820137.1">
    <property type="nucleotide sequence ID" value="NZ_JBHSXE010000001.1"/>
</dbReference>
<dbReference type="SUPFAM" id="SSF46689">
    <property type="entry name" value="Homeodomain-like"/>
    <property type="match status" value="1"/>
</dbReference>
<dbReference type="PANTHER" id="PTHR30055:SF234">
    <property type="entry name" value="HTH-TYPE TRANSCRIPTIONAL REGULATOR BETI"/>
    <property type="match status" value="1"/>
</dbReference>
<name>A0ABW2C9E2_9ACTN</name>
<dbReference type="PANTHER" id="PTHR30055">
    <property type="entry name" value="HTH-TYPE TRANSCRIPTIONAL REGULATOR RUTR"/>
    <property type="match status" value="1"/>
</dbReference>
<evidence type="ECO:0000256" key="3">
    <source>
        <dbReference type="ARBA" id="ARBA00023163"/>
    </source>
</evidence>
<evidence type="ECO:0000256" key="1">
    <source>
        <dbReference type="ARBA" id="ARBA00023015"/>
    </source>
</evidence>
<organism evidence="6 7">
    <name type="scientific">Actinomadura yumaensis</name>
    <dbReference type="NCBI Taxonomy" id="111807"/>
    <lineage>
        <taxon>Bacteria</taxon>
        <taxon>Bacillati</taxon>
        <taxon>Actinomycetota</taxon>
        <taxon>Actinomycetes</taxon>
        <taxon>Streptosporangiales</taxon>
        <taxon>Thermomonosporaceae</taxon>
        <taxon>Actinomadura</taxon>
    </lineage>
</organism>
<feature type="domain" description="HTH tetR-type" evidence="5">
    <location>
        <begin position="1"/>
        <end position="59"/>
    </location>
</feature>
<comment type="caution">
    <text evidence="6">The sequence shown here is derived from an EMBL/GenBank/DDBJ whole genome shotgun (WGS) entry which is preliminary data.</text>
</comment>
<reference evidence="7" key="1">
    <citation type="journal article" date="2019" name="Int. J. Syst. Evol. Microbiol.">
        <title>The Global Catalogue of Microorganisms (GCM) 10K type strain sequencing project: providing services to taxonomists for standard genome sequencing and annotation.</title>
        <authorList>
            <consortium name="The Broad Institute Genomics Platform"/>
            <consortium name="The Broad Institute Genome Sequencing Center for Infectious Disease"/>
            <person name="Wu L."/>
            <person name="Ma J."/>
        </authorList>
    </citation>
    <scope>NUCLEOTIDE SEQUENCE [LARGE SCALE GENOMIC DNA]</scope>
    <source>
        <strain evidence="7">JCM 3369</strain>
    </source>
</reference>
<sequence length="189" mass="20125">MKTNEDILTAATRHLNANPTASMAGIASAIGISRATLHRHFVSREALLHALGDRATECWAGSLRSAGIDAATASGDPGELRAALGALLNAYVVDADEHGFALTDHFVNHLPDLVARGEELEEREVAFYEACQRAGVLRADLPARWFSSAVYGLLVGARESLRRGEVARRDLGRILLTTFLDGTGPPAGP</sequence>
<accession>A0ABW2C9E2</accession>
<protein>
    <submittedName>
        <fullName evidence="6">TetR/AcrR family transcriptional regulator</fullName>
    </submittedName>
</protein>
<dbReference type="Gene3D" id="1.10.357.10">
    <property type="entry name" value="Tetracycline Repressor, domain 2"/>
    <property type="match status" value="1"/>
</dbReference>
<proteinExistence type="predicted"/>
<evidence type="ECO:0000256" key="2">
    <source>
        <dbReference type="ARBA" id="ARBA00023125"/>
    </source>
</evidence>
<dbReference type="PROSITE" id="PS50977">
    <property type="entry name" value="HTH_TETR_2"/>
    <property type="match status" value="1"/>
</dbReference>
<keyword evidence="3" id="KW-0804">Transcription</keyword>
<dbReference type="InterPro" id="IPR009057">
    <property type="entry name" value="Homeodomain-like_sf"/>
</dbReference>
<keyword evidence="7" id="KW-1185">Reference proteome</keyword>
<gene>
    <name evidence="6" type="ORF">ACFQKB_00370</name>
</gene>